<dbReference type="GO" id="GO:0003723">
    <property type="term" value="F:RNA binding"/>
    <property type="evidence" value="ECO:0007669"/>
    <property type="project" value="InterPro"/>
</dbReference>
<dbReference type="GO" id="GO:0005634">
    <property type="term" value="C:nucleus"/>
    <property type="evidence" value="ECO:0007669"/>
    <property type="project" value="TreeGrafter"/>
</dbReference>
<evidence type="ECO:0000259" key="4">
    <source>
        <dbReference type="Pfam" id="PF01509"/>
    </source>
</evidence>
<dbReference type="Gene3D" id="3.30.2350.10">
    <property type="entry name" value="Pseudouridine synthase"/>
    <property type="match status" value="1"/>
</dbReference>
<dbReference type="PANTHER" id="PTHR13767:SF2">
    <property type="entry name" value="PSEUDOURIDYLATE SYNTHASE TRUB1"/>
    <property type="match status" value="1"/>
</dbReference>
<evidence type="ECO:0000313" key="5">
    <source>
        <dbReference type="EMBL" id="GAH40637.1"/>
    </source>
</evidence>
<sequence length="234" mass="26393">MQLDFTKESLQEGQILSFDKPYGWTSYYLVNKIRYYLCKFTGIKKLKVGHAGTLDPLATGLIILCTGKATKGITEIQKMPKEYIAEITFGATTPSHDLETRINKTYDIEHITMSLIAEKLASFRGKIQQIPPLFSAKNINGVRAYKLARKGIRKQLKAAEIEIYDYNILDFISPVIKLKIKCSKGTYIRAIARDLGERVGSGGYLTALKRTAIGDYLLVNAINVEKFKKKLNFL</sequence>
<dbReference type="GO" id="GO:0160148">
    <property type="term" value="F:tRNA pseudouridine(55) synthase activity"/>
    <property type="evidence" value="ECO:0007669"/>
    <property type="project" value="UniProtKB-EC"/>
</dbReference>
<name>X1F6T2_9ZZZZ</name>
<evidence type="ECO:0000256" key="3">
    <source>
        <dbReference type="ARBA" id="ARBA00023235"/>
    </source>
</evidence>
<keyword evidence="2" id="KW-0819">tRNA processing</keyword>
<dbReference type="GO" id="GO:1990481">
    <property type="term" value="P:mRNA pseudouridine synthesis"/>
    <property type="evidence" value="ECO:0007669"/>
    <property type="project" value="TreeGrafter"/>
</dbReference>
<evidence type="ECO:0000256" key="2">
    <source>
        <dbReference type="ARBA" id="ARBA00022694"/>
    </source>
</evidence>
<organism evidence="5">
    <name type="scientific">marine sediment metagenome</name>
    <dbReference type="NCBI Taxonomy" id="412755"/>
    <lineage>
        <taxon>unclassified sequences</taxon>
        <taxon>metagenomes</taxon>
        <taxon>ecological metagenomes</taxon>
    </lineage>
</organism>
<dbReference type="InterPro" id="IPR014780">
    <property type="entry name" value="tRNA_psdUridine_synth_TruB"/>
</dbReference>
<evidence type="ECO:0000256" key="1">
    <source>
        <dbReference type="ARBA" id="ARBA00012787"/>
    </source>
</evidence>
<feature type="domain" description="Pseudouridine synthase II N-terminal" evidence="4">
    <location>
        <begin position="45"/>
        <end position="188"/>
    </location>
</feature>
<dbReference type="HAMAP" id="MF_01080">
    <property type="entry name" value="TruB_bact"/>
    <property type="match status" value="1"/>
</dbReference>
<dbReference type="GO" id="GO:0006400">
    <property type="term" value="P:tRNA modification"/>
    <property type="evidence" value="ECO:0007669"/>
    <property type="project" value="TreeGrafter"/>
</dbReference>
<dbReference type="EMBL" id="BARU01009713">
    <property type="protein sequence ID" value="GAH40637.1"/>
    <property type="molecule type" value="Genomic_DNA"/>
</dbReference>
<keyword evidence="3" id="KW-0413">Isomerase</keyword>
<accession>X1F6T2</accession>
<proteinExistence type="inferred from homology"/>
<gene>
    <name evidence="5" type="ORF">S03H2_18693</name>
</gene>
<dbReference type="InterPro" id="IPR002501">
    <property type="entry name" value="PsdUridine_synth_N"/>
</dbReference>
<protein>
    <recommendedName>
        <fullName evidence="1">tRNA pseudouridine(55) synthase</fullName>
        <ecNumber evidence="1">5.4.99.25</ecNumber>
    </recommendedName>
</protein>
<dbReference type="NCBIfam" id="TIGR00431">
    <property type="entry name" value="TruB"/>
    <property type="match status" value="1"/>
</dbReference>
<dbReference type="AlphaFoldDB" id="X1F6T2"/>
<dbReference type="Pfam" id="PF01509">
    <property type="entry name" value="TruB_N"/>
    <property type="match status" value="1"/>
</dbReference>
<dbReference type="EC" id="5.4.99.25" evidence="1"/>
<dbReference type="InterPro" id="IPR020103">
    <property type="entry name" value="PsdUridine_synth_cat_dom_sf"/>
</dbReference>
<dbReference type="PANTHER" id="PTHR13767">
    <property type="entry name" value="TRNA-PSEUDOURIDINE SYNTHASE"/>
    <property type="match status" value="1"/>
</dbReference>
<dbReference type="CDD" id="cd02573">
    <property type="entry name" value="PseudoU_synth_EcTruB"/>
    <property type="match status" value="1"/>
</dbReference>
<reference evidence="5" key="1">
    <citation type="journal article" date="2014" name="Front. Microbiol.">
        <title>High frequency of phylogenetically diverse reductive dehalogenase-homologous genes in deep subseafloor sedimentary metagenomes.</title>
        <authorList>
            <person name="Kawai M."/>
            <person name="Futagami T."/>
            <person name="Toyoda A."/>
            <person name="Takaki Y."/>
            <person name="Nishi S."/>
            <person name="Hori S."/>
            <person name="Arai W."/>
            <person name="Tsubouchi T."/>
            <person name="Morono Y."/>
            <person name="Uchiyama I."/>
            <person name="Ito T."/>
            <person name="Fujiyama A."/>
            <person name="Inagaki F."/>
            <person name="Takami H."/>
        </authorList>
    </citation>
    <scope>NUCLEOTIDE SEQUENCE</scope>
    <source>
        <strain evidence="5">Expedition CK06-06</strain>
    </source>
</reference>
<comment type="caution">
    <text evidence="5">The sequence shown here is derived from an EMBL/GenBank/DDBJ whole genome shotgun (WGS) entry which is preliminary data.</text>
</comment>
<dbReference type="SUPFAM" id="SSF55120">
    <property type="entry name" value="Pseudouridine synthase"/>
    <property type="match status" value="1"/>
</dbReference>